<reference evidence="2 3" key="1">
    <citation type="submission" date="2017-11" db="EMBL/GenBank/DDBJ databases">
        <title>Infants hospitalized years apart are colonized by the same room-sourced microbial strains.</title>
        <authorList>
            <person name="Brooks B."/>
            <person name="Olm M.R."/>
            <person name="Firek B.A."/>
            <person name="Baker R."/>
            <person name="Thomas B.C."/>
            <person name="Morowitz M.J."/>
            <person name="Banfield J.F."/>
        </authorList>
    </citation>
    <scope>NUCLEOTIDE SEQUENCE [LARGE SCALE GENOMIC DNA]</scope>
    <source>
        <strain evidence="2">S2_009_000_R2_76</strain>
    </source>
</reference>
<dbReference type="InterPro" id="IPR006342">
    <property type="entry name" value="FkbM_mtfrase"/>
</dbReference>
<dbReference type="Gene3D" id="3.40.50.150">
    <property type="entry name" value="Vaccinia Virus protein VP39"/>
    <property type="match status" value="1"/>
</dbReference>
<dbReference type="SUPFAM" id="SSF53335">
    <property type="entry name" value="S-adenosyl-L-methionine-dependent methyltransferases"/>
    <property type="match status" value="1"/>
</dbReference>
<dbReference type="InterPro" id="IPR052514">
    <property type="entry name" value="SAM-dependent_MTase"/>
</dbReference>
<evidence type="ECO:0000313" key="3">
    <source>
        <dbReference type="Proteomes" id="UP000249645"/>
    </source>
</evidence>
<name>A0A2W5EYJ9_9SPHI</name>
<sequence length="321" mass="36359">MLKISRIIAKFIFFLYFLSKYRNRKIAFYLAHRRFPMELSKNVSRKGNNIVFEKNGNQVSIVHLERLMILYTEFIELLEHAGTKIVSSNEQYFRMTFQGISLDIHSYSNLGIAYELFIEKLYDFSFPKNNYIVLDIGMNVGIASLLFANNKNVEKVFSYEPFPNTFKEALSNIALNPSAITEKITANNAGVSDKAAFLEVPQVESGDASGSVTSFMIDGVLSNNTVKVEVRDLVEDLMKIESSFPENPIFLKIDCEGEEYNIIPHLVQSSAIDKVDSMVIEWHQKGPDALISALNSKGFITMHKPHLLANCGLIYAYKVHA</sequence>
<dbReference type="NCBIfam" id="TIGR01444">
    <property type="entry name" value="fkbM_fam"/>
    <property type="match status" value="1"/>
</dbReference>
<comment type="caution">
    <text evidence="2">The sequence shown here is derived from an EMBL/GenBank/DDBJ whole genome shotgun (WGS) entry which is preliminary data.</text>
</comment>
<dbReference type="EMBL" id="QFOI01000129">
    <property type="protein sequence ID" value="PZP49071.1"/>
    <property type="molecule type" value="Genomic_DNA"/>
</dbReference>
<dbReference type="Pfam" id="PF05050">
    <property type="entry name" value="Methyltransf_21"/>
    <property type="match status" value="1"/>
</dbReference>
<dbReference type="PANTHER" id="PTHR34203">
    <property type="entry name" value="METHYLTRANSFERASE, FKBM FAMILY PROTEIN"/>
    <property type="match status" value="1"/>
</dbReference>
<gene>
    <name evidence="2" type="ORF">DI598_08685</name>
</gene>
<organism evidence="2 3">
    <name type="scientific">Pseudopedobacter saltans</name>
    <dbReference type="NCBI Taxonomy" id="151895"/>
    <lineage>
        <taxon>Bacteria</taxon>
        <taxon>Pseudomonadati</taxon>
        <taxon>Bacteroidota</taxon>
        <taxon>Sphingobacteriia</taxon>
        <taxon>Sphingobacteriales</taxon>
        <taxon>Sphingobacteriaceae</taxon>
        <taxon>Pseudopedobacter</taxon>
    </lineage>
</organism>
<dbReference type="PANTHER" id="PTHR34203:SF13">
    <property type="entry name" value="EXPRESSED PROTEIN"/>
    <property type="match status" value="1"/>
</dbReference>
<proteinExistence type="predicted"/>
<evidence type="ECO:0000259" key="1">
    <source>
        <dbReference type="Pfam" id="PF05050"/>
    </source>
</evidence>
<dbReference type="AlphaFoldDB" id="A0A2W5EYJ9"/>
<accession>A0A2W5EYJ9</accession>
<evidence type="ECO:0000313" key="2">
    <source>
        <dbReference type="EMBL" id="PZP49071.1"/>
    </source>
</evidence>
<dbReference type="Proteomes" id="UP000249645">
    <property type="component" value="Unassembled WGS sequence"/>
</dbReference>
<protein>
    <recommendedName>
        <fullName evidence="1">Methyltransferase FkbM domain-containing protein</fullName>
    </recommendedName>
</protein>
<dbReference type="InterPro" id="IPR029063">
    <property type="entry name" value="SAM-dependent_MTases_sf"/>
</dbReference>
<feature type="domain" description="Methyltransferase FkbM" evidence="1">
    <location>
        <begin position="135"/>
        <end position="299"/>
    </location>
</feature>